<evidence type="ECO:0000256" key="1">
    <source>
        <dbReference type="SAM" id="MobiDB-lite"/>
    </source>
</evidence>
<evidence type="ECO:0000313" key="4">
    <source>
        <dbReference type="EMBL" id="CAJ0584672.1"/>
    </source>
</evidence>
<proteinExistence type="predicted"/>
<dbReference type="Proteomes" id="UP001177023">
    <property type="component" value="Unassembled WGS sequence"/>
</dbReference>
<accession>A0AA36GDN5</accession>
<feature type="region of interest" description="Disordered" evidence="1">
    <location>
        <begin position="235"/>
        <end position="318"/>
    </location>
</feature>
<feature type="chain" id="PRO_5041200812" evidence="3">
    <location>
        <begin position="17"/>
        <end position="318"/>
    </location>
</feature>
<keyword evidence="2" id="KW-0472">Membrane</keyword>
<feature type="compositionally biased region" description="Basic and acidic residues" evidence="1">
    <location>
        <begin position="264"/>
        <end position="277"/>
    </location>
</feature>
<keyword evidence="2" id="KW-0812">Transmembrane</keyword>
<gene>
    <name evidence="4" type="ORF">MSPICULIGERA_LOCUS22717</name>
</gene>
<evidence type="ECO:0000313" key="5">
    <source>
        <dbReference type="Proteomes" id="UP001177023"/>
    </source>
</evidence>
<keyword evidence="3" id="KW-0732">Signal</keyword>
<feature type="transmembrane region" description="Helical" evidence="2">
    <location>
        <begin position="204"/>
        <end position="227"/>
    </location>
</feature>
<organism evidence="4 5">
    <name type="scientific">Mesorhabditis spiculigera</name>
    <dbReference type="NCBI Taxonomy" id="96644"/>
    <lineage>
        <taxon>Eukaryota</taxon>
        <taxon>Metazoa</taxon>
        <taxon>Ecdysozoa</taxon>
        <taxon>Nematoda</taxon>
        <taxon>Chromadorea</taxon>
        <taxon>Rhabditida</taxon>
        <taxon>Rhabditina</taxon>
        <taxon>Rhabditomorpha</taxon>
        <taxon>Rhabditoidea</taxon>
        <taxon>Rhabditidae</taxon>
        <taxon>Mesorhabditinae</taxon>
        <taxon>Mesorhabditis</taxon>
    </lineage>
</organism>
<comment type="caution">
    <text evidence="4">The sequence shown here is derived from an EMBL/GenBank/DDBJ whole genome shotgun (WGS) entry which is preliminary data.</text>
</comment>
<dbReference type="AlphaFoldDB" id="A0AA36GDN5"/>
<reference evidence="4" key="1">
    <citation type="submission" date="2023-06" db="EMBL/GenBank/DDBJ databases">
        <authorList>
            <person name="Delattre M."/>
        </authorList>
    </citation>
    <scope>NUCLEOTIDE SEQUENCE</scope>
    <source>
        <strain evidence="4">AF72</strain>
    </source>
</reference>
<feature type="non-terminal residue" evidence="4">
    <location>
        <position position="318"/>
    </location>
</feature>
<keyword evidence="5" id="KW-1185">Reference proteome</keyword>
<evidence type="ECO:0000256" key="3">
    <source>
        <dbReference type="SAM" id="SignalP"/>
    </source>
</evidence>
<feature type="signal peptide" evidence="3">
    <location>
        <begin position="1"/>
        <end position="16"/>
    </location>
</feature>
<protein>
    <submittedName>
        <fullName evidence="4">Uncharacterized protein</fullName>
    </submittedName>
</protein>
<name>A0AA36GDN5_9BILA</name>
<keyword evidence="2" id="KW-1133">Transmembrane helix</keyword>
<dbReference type="EMBL" id="CATQJA010002699">
    <property type="protein sequence ID" value="CAJ0584672.1"/>
    <property type="molecule type" value="Genomic_DNA"/>
</dbReference>
<feature type="compositionally biased region" description="Basic and acidic residues" evidence="1">
    <location>
        <begin position="235"/>
        <end position="245"/>
    </location>
</feature>
<evidence type="ECO:0000256" key="2">
    <source>
        <dbReference type="SAM" id="Phobius"/>
    </source>
</evidence>
<sequence length="318" mass="33897">MLVVVLICALVSLATAGIPFPRDSITVTAADTAPCDDVTFNVTNLVVDCSYTPEEEKAAGTLLRLVDVRLTALGSIPVQNSLPIFESKQAAPPSLEIVPHHHGACLQRDDAVPLADHIGGGPLELKLDVTLSWKYPEPPPAEKPYKEWSWNIVGSGMLEGTAGEGKFVGQIEHCQATLTLERKCSGSAPRDLCPGPAPPDGNSFWLFVAISVGLLVFSICFTIICCCQGLQATEEEKDKGKPNRMDEDENSDDDAKKGKKKGKGGKDAKGGKGDKGDKKKSKPKTEEEEEKSKTTGSVEAGHTDLDETVGSVEAGKKK</sequence>